<dbReference type="Proteomes" id="UP001177021">
    <property type="component" value="Unassembled WGS sequence"/>
</dbReference>
<gene>
    <name evidence="1" type="ORF">MILVUS5_LOCUS8230</name>
</gene>
<comment type="caution">
    <text evidence="1">The sequence shown here is derived from an EMBL/GenBank/DDBJ whole genome shotgun (WGS) entry which is preliminary data.</text>
</comment>
<proteinExistence type="predicted"/>
<name>A0ACB0J0J6_TRIPR</name>
<accession>A0ACB0J0J6</accession>
<dbReference type="EMBL" id="CASHSV030000013">
    <property type="protein sequence ID" value="CAJ2637942.1"/>
    <property type="molecule type" value="Genomic_DNA"/>
</dbReference>
<keyword evidence="2" id="KW-1185">Reference proteome</keyword>
<evidence type="ECO:0000313" key="2">
    <source>
        <dbReference type="Proteomes" id="UP001177021"/>
    </source>
</evidence>
<protein>
    <submittedName>
        <fullName evidence="1">Uncharacterized protein</fullName>
    </submittedName>
</protein>
<evidence type="ECO:0000313" key="1">
    <source>
        <dbReference type="EMBL" id="CAJ2637942.1"/>
    </source>
</evidence>
<reference evidence="1" key="1">
    <citation type="submission" date="2023-10" db="EMBL/GenBank/DDBJ databases">
        <authorList>
            <person name="Rodriguez Cubillos JULIANA M."/>
            <person name="De Vega J."/>
        </authorList>
    </citation>
    <scope>NUCLEOTIDE SEQUENCE</scope>
</reference>
<sequence>MNNQEHQTPKKIKNPGLSIINAQNRTIAINIPLLTEPNYHTHHNTDNTDLPESSNARQSPSPQPTIPRTFLYSETVINEGVNACKQSIIGKIITKKSIHASSIQNGLESIWGSPPGLKIQMLEGNLLQLFMSDPYDQDRILLGNPWIFRNAWLVIKPWDRETDYHTIDFDHVPIWIQLWGLPPHCKTKKMGESIGALLGKVEASEFYEYPGKQVIIKIKVAINIHNPIPSGIHVGNPTDGTSWIDFRYEKLPQVCFKCGMIGHVDKLCRNQPLNMETLAPLGPWIRSTQYGKRKMEEKDRKFYSNPSHAKNFGQYSPPVPADLLEKLAAMKVQQQTDPQPNQSPNQHQSSSQHPQQNTHNTMESMQSTHEERIKKAHRLSYNQELQAIDTATDTATDTAKQDQMVQIKRQKTEEKSRAGTARQASPKQ</sequence>
<organism evidence="1 2">
    <name type="scientific">Trifolium pratense</name>
    <name type="common">Red clover</name>
    <dbReference type="NCBI Taxonomy" id="57577"/>
    <lineage>
        <taxon>Eukaryota</taxon>
        <taxon>Viridiplantae</taxon>
        <taxon>Streptophyta</taxon>
        <taxon>Embryophyta</taxon>
        <taxon>Tracheophyta</taxon>
        <taxon>Spermatophyta</taxon>
        <taxon>Magnoliopsida</taxon>
        <taxon>eudicotyledons</taxon>
        <taxon>Gunneridae</taxon>
        <taxon>Pentapetalae</taxon>
        <taxon>rosids</taxon>
        <taxon>fabids</taxon>
        <taxon>Fabales</taxon>
        <taxon>Fabaceae</taxon>
        <taxon>Papilionoideae</taxon>
        <taxon>50 kb inversion clade</taxon>
        <taxon>NPAAA clade</taxon>
        <taxon>Hologalegina</taxon>
        <taxon>IRL clade</taxon>
        <taxon>Trifolieae</taxon>
        <taxon>Trifolium</taxon>
    </lineage>
</organism>